<accession>A0A3S5ABC0</accession>
<proteinExistence type="predicted"/>
<organism evidence="2 3">
    <name type="scientific">Protopolystoma xenopodis</name>
    <dbReference type="NCBI Taxonomy" id="117903"/>
    <lineage>
        <taxon>Eukaryota</taxon>
        <taxon>Metazoa</taxon>
        <taxon>Spiralia</taxon>
        <taxon>Lophotrochozoa</taxon>
        <taxon>Platyhelminthes</taxon>
        <taxon>Monogenea</taxon>
        <taxon>Polyopisthocotylea</taxon>
        <taxon>Polystomatidea</taxon>
        <taxon>Polystomatidae</taxon>
        <taxon>Protopolystoma</taxon>
    </lineage>
</organism>
<protein>
    <submittedName>
        <fullName evidence="2">Uncharacterized protein</fullName>
    </submittedName>
</protein>
<feature type="region of interest" description="Disordered" evidence="1">
    <location>
        <begin position="1"/>
        <end position="35"/>
    </location>
</feature>
<dbReference type="AlphaFoldDB" id="A0A3S5ABC0"/>
<dbReference type="EMBL" id="CAAALY010013122">
    <property type="protein sequence ID" value="VEL11874.1"/>
    <property type="molecule type" value="Genomic_DNA"/>
</dbReference>
<evidence type="ECO:0000256" key="1">
    <source>
        <dbReference type="SAM" id="MobiDB-lite"/>
    </source>
</evidence>
<sequence>MLTRRAAGSLASLHDPSSPTRHPISGRPIGSSNGLSFLQSRTSSLSPRTAWPVHAIYASSGPDSQSAAVFAAASSDLSLSSYFPSPSSSCSSSSSASSAPTTGGVSLTSPSPPSTTTITTTTTTTISHNINFLDIGDSLVSPTTTSLQVVYLNGLNRESSDPTTAMATGCETATMHGTVCPRYQTAEACQEVQEPQAISTTPSLLQDIQR</sequence>
<gene>
    <name evidence="2" type="ORF">PXEA_LOCUS5314</name>
</gene>
<reference evidence="2" key="1">
    <citation type="submission" date="2018-11" db="EMBL/GenBank/DDBJ databases">
        <authorList>
            <consortium name="Pathogen Informatics"/>
        </authorList>
    </citation>
    <scope>NUCLEOTIDE SEQUENCE</scope>
</reference>
<evidence type="ECO:0000313" key="2">
    <source>
        <dbReference type="EMBL" id="VEL11874.1"/>
    </source>
</evidence>
<evidence type="ECO:0000313" key="3">
    <source>
        <dbReference type="Proteomes" id="UP000784294"/>
    </source>
</evidence>
<name>A0A3S5ABC0_9PLAT</name>
<keyword evidence="3" id="KW-1185">Reference proteome</keyword>
<dbReference type="Proteomes" id="UP000784294">
    <property type="component" value="Unassembled WGS sequence"/>
</dbReference>
<feature type="region of interest" description="Disordered" evidence="1">
    <location>
        <begin position="89"/>
        <end position="118"/>
    </location>
</feature>
<comment type="caution">
    <text evidence="2">The sequence shown here is derived from an EMBL/GenBank/DDBJ whole genome shotgun (WGS) entry which is preliminary data.</text>
</comment>